<dbReference type="AlphaFoldDB" id="B8FKX2"/>
<dbReference type="EMBL" id="CP001322">
    <property type="protein sequence ID" value="ACL04494.1"/>
    <property type="molecule type" value="Genomic_DNA"/>
</dbReference>
<dbReference type="HOGENOM" id="CLU_2011542_0_0_7"/>
<protein>
    <submittedName>
        <fullName evidence="2">Uncharacterized protein</fullName>
    </submittedName>
</protein>
<gene>
    <name evidence="2" type="ordered locus">Dalk_2803</name>
</gene>
<evidence type="ECO:0000313" key="3">
    <source>
        <dbReference type="Proteomes" id="UP000000739"/>
    </source>
</evidence>
<organism evidence="2 3">
    <name type="scientific">Desulfatibacillum aliphaticivorans</name>
    <dbReference type="NCBI Taxonomy" id="218208"/>
    <lineage>
        <taxon>Bacteria</taxon>
        <taxon>Pseudomonadati</taxon>
        <taxon>Thermodesulfobacteriota</taxon>
        <taxon>Desulfobacteria</taxon>
        <taxon>Desulfobacterales</taxon>
        <taxon>Desulfatibacillaceae</taxon>
        <taxon>Desulfatibacillum</taxon>
    </lineage>
</organism>
<name>B8FKX2_DESAL</name>
<proteinExistence type="predicted"/>
<dbReference type="Proteomes" id="UP000000739">
    <property type="component" value="Chromosome"/>
</dbReference>
<dbReference type="KEGG" id="dal:Dalk_2803"/>
<evidence type="ECO:0000256" key="1">
    <source>
        <dbReference type="SAM" id="MobiDB-lite"/>
    </source>
</evidence>
<accession>B8FKX2</accession>
<feature type="region of interest" description="Disordered" evidence="1">
    <location>
        <begin position="1"/>
        <end position="47"/>
    </location>
</feature>
<feature type="compositionally biased region" description="Basic and acidic residues" evidence="1">
    <location>
        <begin position="1"/>
        <end position="13"/>
    </location>
</feature>
<sequence>MSERTLYQEDAKAQEQGSQGVKTYDLEQPRNEDGTPMLRFENSSSMDRAQARKHEENMMDMIDKEQQALRDEYIKLHGPINLCDPEERKPMEAQVNGVLQKMVLAAHNGGEIPQNIKEKLNMA</sequence>
<evidence type="ECO:0000313" key="2">
    <source>
        <dbReference type="EMBL" id="ACL04494.1"/>
    </source>
</evidence>
<reference evidence="2 3" key="1">
    <citation type="journal article" date="2012" name="Environ. Microbiol.">
        <title>The genome sequence of Desulfatibacillum alkenivorans AK-01: a blueprint for anaerobic alkane oxidation.</title>
        <authorList>
            <person name="Callaghan A.V."/>
            <person name="Morris B.E."/>
            <person name="Pereira I.A."/>
            <person name="McInerney M.J."/>
            <person name="Austin R.N."/>
            <person name="Groves J.T."/>
            <person name="Kukor J.J."/>
            <person name="Suflita J.M."/>
            <person name="Young L.Y."/>
            <person name="Zylstra G.J."/>
            <person name="Wawrik B."/>
        </authorList>
    </citation>
    <scope>NUCLEOTIDE SEQUENCE [LARGE SCALE GENOMIC DNA]</scope>
    <source>
        <strain evidence="2 3">AK-01</strain>
    </source>
</reference>
<feature type="compositionally biased region" description="Basic and acidic residues" evidence="1">
    <location>
        <begin position="24"/>
        <end position="33"/>
    </location>
</feature>
<keyword evidence="3" id="KW-1185">Reference proteome</keyword>
<dbReference type="RefSeq" id="WP_015947564.1">
    <property type="nucleotide sequence ID" value="NC_011768.1"/>
</dbReference>